<proteinExistence type="predicted"/>
<dbReference type="AlphaFoldDB" id="A0A5B8LQS1"/>
<evidence type="ECO:0000256" key="1">
    <source>
        <dbReference type="SAM" id="MobiDB-lite"/>
    </source>
</evidence>
<evidence type="ECO:0000313" key="3">
    <source>
        <dbReference type="EMBL" id="QDZ10095.1"/>
    </source>
</evidence>
<dbReference type="InterPro" id="IPR009506">
    <property type="entry name" value="YjiS-like"/>
</dbReference>
<dbReference type="EMBL" id="CP042304">
    <property type="protein sequence ID" value="QDZ10095.1"/>
    <property type="molecule type" value="Genomic_DNA"/>
</dbReference>
<feature type="domain" description="YjiS-like" evidence="2">
    <location>
        <begin position="30"/>
        <end position="55"/>
    </location>
</feature>
<protein>
    <submittedName>
        <fullName evidence="3">DUF1127 domain-containing protein</fullName>
    </submittedName>
</protein>
<reference evidence="3 4" key="1">
    <citation type="submission" date="2019-07" db="EMBL/GenBank/DDBJ databases">
        <title>Full genome sequence of Devosia sp. Gsoil 520.</title>
        <authorList>
            <person name="Im W.-T."/>
        </authorList>
    </citation>
    <scope>NUCLEOTIDE SEQUENCE [LARGE SCALE GENOMIC DNA]</scope>
    <source>
        <strain evidence="3 4">Gsoil 520</strain>
    </source>
</reference>
<feature type="compositionally biased region" description="Basic and acidic residues" evidence="1">
    <location>
        <begin position="74"/>
        <end position="83"/>
    </location>
</feature>
<dbReference type="RefSeq" id="WP_146288899.1">
    <property type="nucleotide sequence ID" value="NZ_CP042304.1"/>
</dbReference>
<accession>A0A5B8LQS1</accession>
<gene>
    <name evidence="3" type="ORF">FPZ08_04650</name>
</gene>
<evidence type="ECO:0000313" key="4">
    <source>
        <dbReference type="Proteomes" id="UP000315364"/>
    </source>
</evidence>
<dbReference type="Proteomes" id="UP000315364">
    <property type="component" value="Chromosome"/>
</dbReference>
<dbReference type="Pfam" id="PF06568">
    <property type="entry name" value="YjiS-like"/>
    <property type="match status" value="1"/>
</dbReference>
<evidence type="ECO:0000259" key="2">
    <source>
        <dbReference type="Pfam" id="PF06568"/>
    </source>
</evidence>
<sequence>MAALEFEDVACGQRETGRFREGLWRAFAPMKRWYDRRRTLARLSQLSERQLRDVGQDPDEVFSATNGRPAPLWEKPHIRPDIR</sequence>
<dbReference type="KEGG" id="dea:FPZ08_04650"/>
<feature type="region of interest" description="Disordered" evidence="1">
    <location>
        <begin position="54"/>
        <end position="83"/>
    </location>
</feature>
<organism evidence="3 4">
    <name type="scientific">Devosia ginsengisoli</name>
    <dbReference type="NCBI Taxonomy" id="400770"/>
    <lineage>
        <taxon>Bacteria</taxon>
        <taxon>Pseudomonadati</taxon>
        <taxon>Pseudomonadota</taxon>
        <taxon>Alphaproteobacteria</taxon>
        <taxon>Hyphomicrobiales</taxon>
        <taxon>Devosiaceae</taxon>
        <taxon>Devosia</taxon>
    </lineage>
</organism>
<name>A0A5B8LQS1_9HYPH</name>
<keyword evidence="4" id="KW-1185">Reference proteome</keyword>
<dbReference type="OrthoDB" id="8402879at2"/>